<dbReference type="AlphaFoldDB" id="A0A6A6E7C9"/>
<feature type="compositionally biased region" description="Basic and acidic residues" evidence="1">
    <location>
        <begin position="77"/>
        <end position="87"/>
    </location>
</feature>
<evidence type="ECO:0000313" key="3">
    <source>
        <dbReference type="Proteomes" id="UP000800200"/>
    </source>
</evidence>
<feature type="compositionally biased region" description="Low complexity" evidence="1">
    <location>
        <begin position="318"/>
        <end position="344"/>
    </location>
</feature>
<protein>
    <submittedName>
        <fullName evidence="2">Uncharacterized protein</fullName>
    </submittedName>
</protein>
<dbReference type="SUPFAM" id="SSF57845">
    <property type="entry name" value="B-box zinc-binding domain"/>
    <property type="match status" value="1"/>
</dbReference>
<keyword evidence="3" id="KW-1185">Reference proteome</keyword>
<proteinExistence type="predicted"/>
<name>A0A6A6E7C9_9PEZI</name>
<dbReference type="CDD" id="cd19817">
    <property type="entry name" value="Bbox1_ANCHR-like"/>
    <property type="match status" value="1"/>
</dbReference>
<dbReference type="Pfam" id="PF22586">
    <property type="entry name" value="ANCHR-like_BBOX"/>
    <property type="match status" value="1"/>
</dbReference>
<dbReference type="PANTHER" id="PTHR46603:SF1">
    <property type="entry name" value="ABSCISSION_NOCUT CHECKPOINT REGULATOR"/>
    <property type="match status" value="1"/>
</dbReference>
<feature type="compositionally biased region" description="Basic and acidic residues" evidence="1">
    <location>
        <begin position="163"/>
        <end position="188"/>
    </location>
</feature>
<feature type="compositionally biased region" description="Basic and acidic residues" evidence="1">
    <location>
        <begin position="243"/>
        <end position="262"/>
    </location>
</feature>
<feature type="compositionally biased region" description="Polar residues" evidence="1">
    <location>
        <begin position="58"/>
        <end position="76"/>
    </location>
</feature>
<reference evidence="2" key="1">
    <citation type="journal article" date="2020" name="Stud. Mycol.">
        <title>101 Dothideomycetes genomes: a test case for predicting lifestyles and emergence of pathogens.</title>
        <authorList>
            <person name="Haridas S."/>
            <person name="Albert R."/>
            <person name="Binder M."/>
            <person name="Bloem J."/>
            <person name="Labutti K."/>
            <person name="Salamov A."/>
            <person name="Andreopoulos B."/>
            <person name="Baker S."/>
            <person name="Barry K."/>
            <person name="Bills G."/>
            <person name="Bluhm B."/>
            <person name="Cannon C."/>
            <person name="Castanera R."/>
            <person name="Culley D."/>
            <person name="Daum C."/>
            <person name="Ezra D."/>
            <person name="Gonzalez J."/>
            <person name="Henrissat B."/>
            <person name="Kuo A."/>
            <person name="Liang C."/>
            <person name="Lipzen A."/>
            <person name="Lutzoni F."/>
            <person name="Magnuson J."/>
            <person name="Mondo S."/>
            <person name="Nolan M."/>
            <person name="Ohm R."/>
            <person name="Pangilinan J."/>
            <person name="Park H.-J."/>
            <person name="Ramirez L."/>
            <person name="Alfaro M."/>
            <person name="Sun H."/>
            <person name="Tritt A."/>
            <person name="Yoshinaga Y."/>
            <person name="Zwiers L.-H."/>
            <person name="Turgeon B."/>
            <person name="Goodwin S."/>
            <person name="Spatafora J."/>
            <person name="Crous P."/>
            <person name="Grigoriev I."/>
        </authorList>
    </citation>
    <scope>NUCLEOTIDE SEQUENCE</scope>
    <source>
        <strain evidence="2">CBS 207.26</strain>
    </source>
</reference>
<dbReference type="Proteomes" id="UP000800200">
    <property type="component" value="Unassembled WGS sequence"/>
</dbReference>
<evidence type="ECO:0000313" key="2">
    <source>
        <dbReference type="EMBL" id="KAF2186915.1"/>
    </source>
</evidence>
<evidence type="ECO:0000256" key="1">
    <source>
        <dbReference type="SAM" id="MobiDB-lite"/>
    </source>
</evidence>
<dbReference type="InterPro" id="IPR044553">
    <property type="entry name" value="Bbox1_ANCHR"/>
</dbReference>
<gene>
    <name evidence="2" type="ORF">K469DRAFT_705446</name>
</gene>
<dbReference type="EMBL" id="ML994628">
    <property type="protein sequence ID" value="KAF2186915.1"/>
    <property type="molecule type" value="Genomic_DNA"/>
</dbReference>
<accession>A0A6A6E7C9</accession>
<organism evidence="2 3">
    <name type="scientific">Zopfia rhizophila CBS 207.26</name>
    <dbReference type="NCBI Taxonomy" id="1314779"/>
    <lineage>
        <taxon>Eukaryota</taxon>
        <taxon>Fungi</taxon>
        <taxon>Dikarya</taxon>
        <taxon>Ascomycota</taxon>
        <taxon>Pezizomycotina</taxon>
        <taxon>Dothideomycetes</taxon>
        <taxon>Dothideomycetes incertae sedis</taxon>
        <taxon>Zopfiaceae</taxon>
        <taxon>Zopfia</taxon>
    </lineage>
</organism>
<feature type="compositionally biased region" description="Low complexity" evidence="1">
    <location>
        <begin position="30"/>
        <end position="44"/>
    </location>
</feature>
<feature type="compositionally biased region" description="Basic and acidic residues" evidence="1">
    <location>
        <begin position="203"/>
        <end position="219"/>
    </location>
</feature>
<feature type="region of interest" description="Disordered" evidence="1">
    <location>
        <begin position="161"/>
        <end position="303"/>
    </location>
</feature>
<feature type="region of interest" description="Disordered" evidence="1">
    <location>
        <begin position="316"/>
        <end position="344"/>
    </location>
</feature>
<dbReference type="OrthoDB" id="5407799at2759"/>
<feature type="region of interest" description="Disordered" evidence="1">
    <location>
        <begin position="26"/>
        <end position="115"/>
    </location>
</feature>
<dbReference type="PANTHER" id="PTHR46603">
    <property type="entry name" value="ABSCISSION/NOCUT CHECKPOINT REGULATOR"/>
    <property type="match status" value="1"/>
</dbReference>
<sequence length="413" mass="44574">MPDPTPTDDALLARLNALKKSSVSFDTTVSASISNPSPNAPSTPVDDLAARFMRLGSASPSESPKPSRTSSAQNAHENTEGKVEGNKRTPVMAPGAPSYLEGIAEGVGGGGEVEFNEEDDKTLDQLLQELGPQEKWNISRTEETDVNKMLKEVKTILPQVCRESLRGSDAEGRGKSEGGEEEREKLTDWENLEVDTGSGGVRAGREAGSEGEGKERSEEQEAEEVIARVLAELEISRKCGGGWEDRDSGDAAEREESEDKGLVSRIEGNTESDKKEGSEEEGLQLPSAPTSIPEDDLDKTQALEDALVARLSALSPNSKSSFSLPAAPSFSPSKKPPKVTSSLPKYTDEEIDSWCVICNEDATLKCLGCDSDLYCQNCWVEGHRGVSAGFEERRHRAVIYNRSKKQEKVQAAG</sequence>